<dbReference type="PROSITE" id="PS50994">
    <property type="entry name" value="INTEGRASE"/>
    <property type="match status" value="1"/>
</dbReference>
<evidence type="ECO:0000313" key="2">
    <source>
        <dbReference type="EMBL" id="EEQ81448.1"/>
    </source>
</evidence>
<name>C4VBF4_VAIC1</name>
<feature type="non-terminal residue" evidence="2">
    <location>
        <position position="334"/>
    </location>
</feature>
<dbReference type="HOGENOM" id="CLU_831827_0_0_1"/>
<dbReference type="Proteomes" id="UP000009082">
    <property type="component" value="Unassembled WGS sequence"/>
</dbReference>
<evidence type="ECO:0000313" key="3">
    <source>
        <dbReference type="Proteomes" id="UP000009082"/>
    </source>
</evidence>
<dbReference type="VEuPathDB" id="MicrosporidiaDB:NCER_102112"/>
<dbReference type="AlphaFoldDB" id="C4VBF4"/>
<dbReference type="Gene3D" id="3.30.420.10">
    <property type="entry name" value="Ribonuclease H-like superfamily/Ribonuclease H"/>
    <property type="match status" value="1"/>
</dbReference>
<feature type="domain" description="Integrase catalytic" evidence="1">
    <location>
        <begin position="34"/>
        <end position="208"/>
    </location>
</feature>
<dbReference type="InterPro" id="IPR050951">
    <property type="entry name" value="Retrovirus_Pol_polyprotein"/>
</dbReference>
<protein>
    <recommendedName>
        <fullName evidence="1">Integrase catalytic domain-containing protein</fullName>
    </recommendedName>
</protein>
<sequence>MYELCKDYFFTMPRTIVRDIIAKCNTCKTSRPLKQKEPFKHDMATYRFEHIMMDLIGLKSYKTTNIGFCCILNVIDVYLKFAKVCSLKSKAVLEVSNALESPFPTFGPPTVLQCDNGKKFSNSVINDLCARFNVKLIHGRVRHPQSQGQVERFNQTLTRAIAKQMDAKDENVKEACRIKYIDLVVYNYNIAVHSATCKSPFELFYGRKGFNIVLSAENDGVIFSDLETDSCKRKKNNKKVVSEVEVIICAKYLARIDKKAVYNSVYNFNVGEYVFLKKDFDANQANKRIKFDPIFHPAAIIKKILSENRLLTDHGDRTEIVSMANVNKKNNLNG</sequence>
<dbReference type="KEGG" id="nce:NCER_102112"/>
<organism evidence="3">
    <name type="scientific">Vairimorpha ceranae (strain BRL01)</name>
    <name type="common">Microsporidian parasite</name>
    <name type="synonym">Nosema ceranae</name>
    <dbReference type="NCBI Taxonomy" id="578460"/>
    <lineage>
        <taxon>Eukaryota</taxon>
        <taxon>Fungi</taxon>
        <taxon>Fungi incertae sedis</taxon>
        <taxon>Microsporidia</taxon>
        <taxon>Nosematidae</taxon>
        <taxon>Vairimorpha</taxon>
    </lineage>
</organism>
<gene>
    <name evidence="2" type="ORF">NCER_102112</name>
</gene>
<evidence type="ECO:0000259" key="1">
    <source>
        <dbReference type="PROSITE" id="PS50994"/>
    </source>
</evidence>
<dbReference type="GO" id="GO:0003676">
    <property type="term" value="F:nucleic acid binding"/>
    <property type="evidence" value="ECO:0007669"/>
    <property type="project" value="InterPro"/>
</dbReference>
<dbReference type="STRING" id="578460.C4VBF4"/>
<dbReference type="GO" id="GO:0005634">
    <property type="term" value="C:nucleus"/>
    <property type="evidence" value="ECO:0007669"/>
    <property type="project" value="UniProtKB-ARBA"/>
</dbReference>
<proteinExistence type="predicted"/>
<dbReference type="Pfam" id="PF00665">
    <property type="entry name" value="rve"/>
    <property type="match status" value="1"/>
</dbReference>
<reference evidence="3" key="1">
    <citation type="journal article" date="2009" name="PLoS Pathog.">
        <title>Genomic analyses of the microsporidian Nosema ceranae, an emergent pathogen of honey bees.</title>
        <authorList>
            <person name="Cornman R.S."/>
            <person name="Chen Y.P."/>
            <person name="Schatz M.C."/>
            <person name="Street C."/>
            <person name="Zhao Y."/>
            <person name="Desany B."/>
            <person name="Egholm M."/>
            <person name="Hutchison S."/>
            <person name="Pettis J.S."/>
            <person name="Lipkin W.I."/>
            <person name="Evans J.D."/>
        </authorList>
    </citation>
    <scope>NUCLEOTIDE SEQUENCE [LARGE SCALE GENOMIC DNA]</scope>
    <source>
        <strain evidence="3">BRL01</strain>
    </source>
</reference>
<dbReference type="InterPro" id="IPR036397">
    <property type="entry name" value="RNaseH_sf"/>
</dbReference>
<dbReference type="InterPro" id="IPR001584">
    <property type="entry name" value="Integrase_cat-core"/>
</dbReference>
<dbReference type="OrthoDB" id="2186513at2759"/>
<dbReference type="InParanoid" id="C4VBF4"/>
<dbReference type="PANTHER" id="PTHR37984:SF5">
    <property type="entry name" value="PROTEIN NYNRIN-LIKE"/>
    <property type="match status" value="1"/>
</dbReference>
<dbReference type="EMBL" id="ACOL01000521">
    <property type="protein sequence ID" value="EEQ81448.1"/>
    <property type="molecule type" value="Genomic_DNA"/>
</dbReference>
<dbReference type="PANTHER" id="PTHR37984">
    <property type="entry name" value="PROTEIN CBG26694"/>
    <property type="match status" value="1"/>
</dbReference>
<dbReference type="SUPFAM" id="SSF53098">
    <property type="entry name" value="Ribonuclease H-like"/>
    <property type="match status" value="1"/>
</dbReference>
<accession>C4VBF4</accession>
<dbReference type="GO" id="GO:0015074">
    <property type="term" value="P:DNA integration"/>
    <property type="evidence" value="ECO:0007669"/>
    <property type="project" value="InterPro"/>
</dbReference>
<dbReference type="InterPro" id="IPR012337">
    <property type="entry name" value="RNaseH-like_sf"/>
</dbReference>